<feature type="domain" description="Aspartate/glutamate/uridylate kinase" evidence="10">
    <location>
        <begin position="4"/>
        <end position="235"/>
    </location>
</feature>
<dbReference type="InterPro" id="IPR037528">
    <property type="entry name" value="ArgB"/>
</dbReference>
<feature type="binding site" evidence="9">
    <location>
        <position position="155"/>
    </location>
    <ligand>
        <name>substrate</name>
    </ligand>
</feature>
<feature type="site" description="Transition state stabilizer" evidence="9">
    <location>
        <position position="7"/>
    </location>
</feature>
<feature type="binding site" evidence="9">
    <location>
        <position position="63"/>
    </location>
    <ligand>
        <name>substrate</name>
    </ligand>
</feature>
<accession>A0ABT9VZZ8</accession>
<evidence type="ECO:0000256" key="9">
    <source>
        <dbReference type="HAMAP-Rule" id="MF_00082"/>
    </source>
</evidence>
<comment type="subcellular location">
    <subcellularLocation>
        <location evidence="9">Cytoplasm</location>
    </subcellularLocation>
</comment>
<sequence length="267" mass="28910">MEHVVLKFGGSICGQLPDSFFADVVHLQQQEKWRPLIVHGGGPMISSLSDKLGLETQFVNGLRVTTDDMLDVVEMVLSGLVNKQVVRRLLKFGGLGWGLSGIDGASIIAKIKDEQLGFVGEVVDVNPATFQLLHEQGYIPVLSPLGVDAQGQRYNINGDTVAGAVASKFQARLIMISDIPGIYADADRQQLLDKVTRQDVLEMIDQGIISGGMIPKVQAALYALEHGAPEVTIVNGLHEHILQEISEGHAVGTKIVLEEEYSHVVQS</sequence>
<dbReference type="NCBIfam" id="TIGR00761">
    <property type="entry name" value="argB"/>
    <property type="match status" value="1"/>
</dbReference>
<keyword evidence="3 9" id="KW-0028">Amino-acid biosynthesis</keyword>
<dbReference type="SUPFAM" id="SSF53633">
    <property type="entry name" value="Carbamate kinase-like"/>
    <property type="match status" value="1"/>
</dbReference>
<keyword evidence="9" id="KW-0963">Cytoplasm</keyword>
<dbReference type="InterPro" id="IPR001048">
    <property type="entry name" value="Asp/Glu/Uridylate_kinase"/>
</dbReference>
<dbReference type="PIRSF" id="PIRSF000728">
    <property type="entry name" value="NAGK"/>
    <property type="match status" value="1"/>
</dbReference>
<dbReference type="Gene3D" id="3.40.1160.10">
    <property type="entry name" value="Acetylglutamate kinase-like"/>
    <property type="match status" value="1"/>
</dbReference>
<feature type="binding site" evidence="9">
    <location>
        <begin position="41"/>
        <end position="42"/>
    </location>
    <ligand>
        <name>substrate</name>
    </ligand>
</feature>
<reference evidence="11 12" key="1">
    <citation type="submission" date="2023-07" db="EMBL/GenBank/DDBJ databases">
        <title>Genomic Encyclopedia of Type Strains, Phase IV (KMG-IV): sequencing the most valuable type-strain genomes for metagenomic binning, comparative biology and taxonomic classification.</title>
        <authorList>
            <person name="Goeker M."/>
        </authorList>
    </citation>
    <scope>NUCLEOTIDE SEQUENCE [LARGE SCALE GENOMIC DNA]</scope>
    <source>
        <strain evidence="11 12">DSM 12751</strain>
    </source>
</reference>
<evidence type="ECO:0000256" key="1">
    <source>
        <dbReference type="ARBA" id="ARBA00004828"/>
    </source>
</evidence>
<dbReference type="EC" id="2.7.2.8" evidence="9"/>
<proteinExistence type="inferred from homology"/>
<dbReference type="PANTHER" id="PTHR23342:SF0">
    <property type="entry name" value="N-ACETYLGLUTAMATE SYNTHASE, MITOCHONDRIAL"/>
    <property type="match status" value="1"/>
</dbReference>
<evidence type="ECO:0000256" key="2">
    <source>
        <dbReference type="ARBA" id="ARBA00022571"/>
    </source>
</evidence>
<keyword evidence="5 9" id="KW-0547">Nucleotide-binding</keyword>
<evidence type="ECO:0000256" key="3">
    <source>
        <dbReference type="ARBA" id="ARBA00022605"/>
    </source>
</evidence>
<name>A0ABT9VZZ8_9BACI</name>
<dbReference type="HAMAP" id="MF_00082">
    <property type="entry name" value="ArgB"/>
    <property type="match status" value="1"/>
</dbReference>
<gene>
    <name evidence="9" type="primary">argB</name>
    <name evidence="11" type="ORF">J2S11_002446</name>
</gene>
<dbReference type="Proteomes" id="UP001235840">
    <property type="component" value="Unassembled WGS sequence"/>
</dbReference>
<comment type="similarity">
    <text evidence="9">Belongs to the acetylglutamate kinase family. ArgB subfamily.</text>
</comment>
<dbReference type="RefSeq" id="WP_307394829.1">
    <property type="nucleotide sequence ID" value="NZ_BAAADK010000045.1"/>
</dbReference>
<dbReference type="CDD" id="cd04238">
    <property type="entry name" value="AAK_NAGK-like"/>
    <property type="match status" value="1"/>
</dbReference>
<comment type="catalytic activity">
    <reaction evidence="8 9">
        <text>N-acetyl-L-glutamate + ATP = N-acetyl-L-glutamyl 5-phosphate + ADP</text>
        <dbReference type="Rhea" id="RHEA:14629"/>
        <dbReference type="ChEBI" id="CHEBI:30616"/>
        <dbReference type="ChEBI" id="CHEBI:44337"/>
        <dbReference type="ChEBI" id="CHEBI:57936"/>
        <dbReference type="ChEBI" id="CHEBI:456216"/>
        <dbReference type="EC" id="2.7.2.8"/>
    </reaction>
</comment>
<evidence type="ECO:0000256" key="4">
    <source>
        <dbReference type="ARBA" id="ARBA00022679"/>
    </source>
</evidence>
<feature type="site" description="Transition state stabilizer" evidence="9">
    <location>
        <position position="216"/>
    </location>
</feature>
<evidence type="ECO:0000256" key="7">
    <source>
        <dbReference type="ARBA" id="ARBA00022840"/>
    </source>
</evidence>
<dbReference type="EMBL" id="JAUSTY010000009">
    <property type="protein sequence ID" value="MDQ0166542.1"/>
    <property type="molecule type" value="Genomic_DNA"/>
</dbReference>
<keyword evidence="12" id="KW-1185">Reference proteome</keyword>
<dbReference type="InterPro" id="IPR004662">
    <property type="entry name" value="AcgluKinase_fam"/>
</dbReference>
<evidence type="ECO:0000256" key="6">
    <source>
        <dbReference type="ARBA" id="ARBA00022777"/>
    </source>
</evidence>
<evidence type="ECO:0000256" key="5">
    <source>
        <dbReference type="ARBA" id="ARBA00022741"/>
    </source>
</evidence>
<comment type="pathway">
    <text evidence="1 9">Amino-acid biosynthesis; L-arginine biosynthesis; N(2)-acetyl-L-ornithine from L-glutamate: step 2/4.</text>
</comment>
<dbReference type="InterPro" id="IPR036393">
    <property type="entry name" value="AceGlu_kinase-like_sf"/>
</dbReference>
<comment type="function">
    <text evidence="9">Catalyzes the ATP-dependent phosphorylation of N-acetyl-L-glutamate.</text>
</comment>
<organism evidence="11 12">
    <name type="scientific">Caldalkalibacillus horti</name>
    <dbReference type="NCBI Taxonomy" id="77523"/>
    <lineage>
        <taxon>Bacteria</taxon>
        <taxon>Bacillati</taxon>
        <taxon>Bacillota</taxon>
        <taxon>Bacilli</taxon>
        <taxon>Bacillales</taxon>
        <taxon>Bacillaceae</taxon>
        <taxon>Caldalkalibacillus</taxon>
    </lineage>
</organism>
<keyword evidence="2 9" id="KW-0055">Arginine biosynthesis</keyword>
<protein>
    <recommendedName>
        <fullName evidence="9">Acetylglutamate kinase</fullName>
        <ecNumber evidence="9">2.7.2.8</ecNumber>
    </recommendedName>
    <alternativeName>
        <fullName evidence="9">N-acetyl-L-glutamate 5-phosphotransferase</fullName>
    </alternativeName>
    <alternativeName>
        <fullName evidence="9">NAG kinase</fullName>
        <shortName evidence="9">NAGK</shortName>
    </alternativeName>
</protein>
<evidence type="ECO:0000259" key="10">
    <source>
        <dbReference type="Pfam" id="PF00696"/>
    </source>
</evidence>
<evidence type="ECO:0000313" key="12">
    <source>
        <dbReference type="Proteomes" id="UP001235840"/>
    </source>
</evidence>
<dbReference type="GO" id="GO:0003991">
    <property type="term" value="F:acetylglutamate kinase activity"/>
    <property type="evidence" value="ECO:0007669"/>
    <property type="project" value="UniProtKB-EC"/>
</dbReference>
<evidence type="ECO:0000313" key="11">
    <source>
        <dbReference type="EMBL" id="MDQ0166542.1"/>
    </source>
</evidence>
<keyword evidence="7 9" id="KW-0067">ATP-binding</keyword>
<comment type="caution">
    <text evidence="11">The sequence shown here is derived from an EMBL/GenBank/DDBJ whole genome shotgun (WGS) entry which is preliminary data.</text>
</comment>
<dbReference type="PANTHER" id="PTHR23342">
    <property type="entry name" value="N-ACETYLGLUTAMATE SYNTHASE"/>
    <property type="match status" value="1"/>
</dbReference>
<evidence type="ECO:0000256" key="8">
    <source>
        <dbReference type="ARBA" id="ARBA00048141"/>
    </source>
</evidence>
<keyword evidence="6 9" id="KW-0418">Kinase</keyword>
<keyword evidence="4 9" id="KW-0808">Transferase</keyword>
<dbReference type="Pfam" id="PF00696">
    <property type="entry name" value="AA_kinase"/>
    <property type="match status" value="1"/>
</dbReference>